<proteinExistence type="predicted"/>
<feature type="signal peptide" evidence="1">
    <location>
        <begin position="1"/>
        <end position="23"/>
    </location>
</feature>
<dbReference type="Proteomes" id="UP001595596">
    <property type="component" value="Unassembled WGS sequence"/>
</dbReference>
<reference evidence="4" key="1">
    <citation type="journal article" date="2019" name="Int. J. Syst. Evol. Microbiol.">
        <title>The Global Catalogue of Microorganisms (GCM) 10K type strain sequencing project: providing services to taxonomists for standard genome sequencing and annotation.</title>
        <authorList>
            <consortium name="The Broad Institute Genomics Platform"/>
            <consortium name="The Broad Institute Genome Sequencing Center for Infectious Disease"/>
            <person name="Wu L."/>
            <person name="Ma J."/>
        </authorList>
    </citation>
    <scope>NUCLEOTIDE SEQUENCE [LARGE SCALE GENOMIC DNA]</scope>
    <source>
        <strain evidence="4">VKM B-3226</strain>
    </source>
</reference>
<accession>A0ABV7S2S5</accession>
<dbReference type="PANTHER" id="PTHR37089">
    <property type="entry name" value="PROTEIN U-RELATED"/>
    <property type="match status" value="1"/>
</dbReference>
<sequence length="163" mass="16746">MIQATLRPALAGCIILMPLVVSAQTATDSFNVRITIAEECQIISTETLDFGNAGVLTSDVDASATLQVACTNSTPYDIGLDQGSGAGATTTTRLMSAGADTIGYQLFRDSGRTANWGDTVGTDTLAATGTGAAESFTVYGRVIAQTTPAPGTYTDTVTVTVTY</sequence>
<evidence type="ECO:0000256" key="1">
    <source>
        <dbReference type="SAM" id="SignalP"/>
    </source>
</evidence>
<keyword evidence="1" id="KW-0732">Signal</keyword>
<evidence type="ECO:0000313" key="4">
    <source>
        <dbReference type="Proteomes" id="UP001595596"/>
    </source>
</evidence>
<dbReference type="InterPro" id="IPR053167">
    <property type="entry name" value="Spore_coat_component"/>
</dbReference>
<name>A0ABV7S2S5_9RHOB</name>
<dbReference type="Gene3D" id="2.60.40.1090">
    <property type="entry name" value="Fimbrial-type adhesion domain"/>
    <property type="match status" value="1"/>
</dbReference>
<dbReference type="EMBL" id="JBHRXE010000053">
    <property type="protein sequence ID" value="MFC3571224.1"/>
    <property type="molecule type" value="Genomic_DNA"/>
</dbReference>
<dbReference type="SMART" id="SM00972">
    <property type="entry name" value="SCPU"/>
    <property type="match status" value="1"/>
</dbReference>
<gene>
    <name evidence="3" type="ORF">ACFOMP_17370</name>
</gene>
<evidence type="ECO:0000259" key="2">
    <source>
        <dbReference type="Pfam" id="PF05229"/>
    </source>
</evidence>
<protein>
    <submittedName>
        <fullName evidence="3">Spore coat U domain-containing protein</fullName>
    </submittedName>
</protein>
<dbReference type="PANTHER" id="PTHR37089:SF4">
    <property type="entry name" value="EXPORTED PROTEIN"/>
    <property type="match status" value="1"/>
</dbReference>
<keyword evidence="4" id="KW-1185">Reference proteome</keyword>
<dbReference type="RefSeq" id="WP_289895991.1">
    <property type="nucleotide sequence ID" value="NZ_JBHRXE010000053.1"/>
</dbReference>
<feature type="chain" id="PRO_5046555980" evidence="1">
    <location>
        <begin position="24"/>
        <end position="163"/>
    </location>
</feature>
<organism evidence="3 4">
    <name type="scientific">Paracoccus simplex</name>
    <dbReference type="NCBI Taxonomy" id="2086346"/>
    <lineage>
        <taxon>Bacteria</taxon>
        <taxon>Pseudomonadati</taxon>
        <taxon>Pseudomonadota</taxon>
        <taxon>Alphaproteobacteria</taxon>
        <taxon>Rhodobacterales</taxon>
        <taxon>Paracoccaceae</taxon>
        <taxon>Paracoccus</taxon>
    </lineage>
</organism>
<dbReference type="InterPro" id="IPR036937">
    <property type="entry name" value="Adhesion_dom_fimbrial_sf"/>
</dbReference>
<feature type="domain" description="Spore coat protein U/FanG" evidence="2">
    <location>
        <begin position="27"/>
        <end position="160"/>
    </location>
</feature>
<evidence type="ECO:0000313" key="3">
    <source>
        <dbReference type="EMBL" id="MFC3571224.1"/>
    </source>
</evidence>
<dbReference type="InterPro" id="IPR007893">
    <property type="entry name" value="Spore_coat_U/FanG"/>
</dbReference>
<dbReference type="Pfam" id="PF05229">
    <property type="entry name" value="SCPU"/>
    <property type="match status" value="1"/>
</dbReference>
<comment type="caution">
    <text evidence="3">The sequence shown here is derived from an EMBL/GenBank/DDBJ whole genome shotgun (WGS) entry which is preliminary data.</text>
</comment>